<organism evidence="2 3">
    <name type="scientific">Funneliformis mosseae</name>
    <name type="common">Endomycorrhizal fungus</name>
    <name type="synonym">Glomus mosseae</name>
    <dbReference type="NCBI Taxonomy" id="27381"/>
    <lineage>
        <taxon>Eukaryota</taxon>
        <taxon>Fungi</taxon>
        <taxon>Fungi incertae sedis</taxon>
        <taxon>Mucoromycota</taxon>
        <taxon>Glomeromycotina</taxon>
        <taxon>Glomeromycetes</taxon>
        <taxon>Glomerales</taxon>
        <taxon>Glomeraceae</taxon>
        <taxon>Funneliformis</taxon>
    </lineage>
</organism>
<name>A0A9N9IAW0_FUNMO</name>
<feature type="non-terminal residue" evidence="2">
    <location>
        <position position="49"/>
    </location>
</feature>
<feature type="transmembrane region" description="Helical" evidence="1">
    <location>
        <begin position="25"/>
        <end position="48"/>
    </location>
</feature>
<accession>A0A9N9IAW0</accession>
<proteinExistence type="predicted"/>
<dbReference type="Proteomes" id="UP000789375">
    <property type="component" value="Unassembled WGS sequence"/>
</dbReference>
<sequence>GTIVIVKRDQDCYRKRKQSLIFFEYYVLIVPMELLTSLVSVCRFISIIA</sequence>
<reference evidence="2" key="1">
    <citation type="submission" date="2021-06" db="EMBL/GenBank/DDBJ databases">
        <authorList>
            <person name="Kallberg Y."/>
            <person name="Tangrot J."/>
            <person name="Rosling A."/>
        </authorList>
    </citation>
    <scope>NUCLEOTIDE SEQUENCE</scope>
    <source>
        <strain evidence="2">87-6 pot B 2015</strain>
    </source>
</reference>
<keyword evidence="1" id="KW-0472">Membrane</keyword>
<dbReference type="EMBL" id="CAJVPP010015977">
    <property type="protein sequence ID" value="CAG8728307.1"/>
    <property type="molecule type" value="Genomic_DNA"/>
</dbReference>
<keyword evidence="1" id="KW-1133">Transmembrane helix</keyword>
<keyword evidence="3" id="KW-1185">Reference proteome</keyword>
<protein>
    <submittedName>
        <fullName evidence="2">9343_t:CDS:1</fullName>
    </submittedName>
</protein>
<evidence type="ECO:0000256" key="1">
    <source>
        <dbReference type="SAM" id="Phobius"/>
    </source>
</evidence>
<evidence type="ECO:0000313" key="3">
    <source>
        <dbReference type="Proteomes" id="UP000789375"/>
    </source>
</evidence>
<evidence type="ECO:0000313" key="2">
    <source>
        <dbReference type="EMBL" id="CAG8728307.1"/>
    </source>
</evidence>
<keyword evidence="1" id="KW-0812">Transmembrane</keyword>
<gene>
    <name evidence="2" type="ORF">FMOSSE_LOCUS15504</name>
</gene>
<comment type="caution">
    <text evidence="2">The sequence shown here is derived from an EMBL/GenBank/DDBJ whole genome shotgun (WGS) entry which is preliminary data.</text>
</comment>
<dbReference type="AlphaFoldDB" id="A0A9N9IAW0"/>
<feature type="non-terminal residue" evidence="2">
    <location>
        <position position="1"/>
    </location>
</feature>